<organism evidence="11 12">
    <name type="scientific">Pseudoduganella violacea</name>
    <dbReference type="NCBI Taxonomy" id="1715466"/>
    <lineage>
        <taxon>Bacteria</taxon>
        <taxon>Pseudomonadati</taxon>
        <taxon>Pseudomonadota</taxon>
        <taxon>Betaproteobacteria</taxon>
        <taxon>Burkholderiales</taxon>
        <taxon>Oxalobacteraceae</taxon>
        <taxon>Telluria group</taxon>
        <taxon>Pseudoduganella</taxon>
    </lineage>
</organism>
<reference evidence="11 12" key="1">
    <citation type="submission" date="2020-08" db="EMBL/GenBank/DDBJ databases">
        <title>Genomic Encyclopedia of Type Strains, Phase III (KMG-III): the genomes of soil and plant-associated and newly described type strains.</title>
        <authorList>
            <person name="Whitman W."/>
        </authorList>
    </citation>
    <scope>NUCLEOTIDE SEQUENCE [LARGE SCALE GENOMIC DNA]</scope>
    <source>
        <strain evidence="11 12">CECT 8897</strain>
    </source>
</reference>
<evidence type="ECO:0000259" key="9">
    <source>
        <dbReference type="Pfam" id="PF02518"/>
    </source>
</evidence>
<keyword evidence="8" id="KW-0902">Two-component regulatory system</keyword>
<dbReference type="Gene3D" id="3.30.565.10">
    <property type="entry name" value="Histidine kinase-like ATPase, C-terminal domain"/>
    <property type="match status" value="1"/>
</dbReference>
<dbReference type="GO" id="GO:0046983">
    <property type="term" value="F:protein dimerization activity"/>
    <property type="evidence" value="ECO:0007669"/>
    <property type="project" value="InterPro"/>
</dbReference>
<dbReference type="InterPro" id="IPR036890">
    <property type="entry name" value="HATPase_C_sf"/>
</dbReference>
<feature type="domain" description="Histidine kinase/HSP90-like ATPase" evidence="9">
    <location>
        <begin position="140"/>
        <end position="231"/>
    </location>
</feature>
<evidence type="ECO:0000256" key="3">
    <source>
        <dbReference type="ARBA" id="ARBA00022553"/>
    </source>
</evidence>
<keyword evidence="6 11" id="KW-0418">Kinase</keyword>
<name>A0A7W5B7X7_9BURK</name>
<dbReference type="GO" id="GO:0016020">
    <property type="term" value="C:membrane"/>
    <property type="evidence" value="ECO:0007669"/>
    <property type="project" value="InterPro"/>
</dbReference>
<comment type="catalytic activity">
    <reaction evidence="1">
        <text>ATP + protein L-histidine = ADP + protein N-phospho-L-histidine.</text>
        <dbReference type="EC" id="2.7.13.3"/>
    </reaction>
</comment>
<dbReference type="SUPFAM" id="SSF55874">
    <property type="entry name" value="ATPase domain of HSP90 chaperone/DNA topoisomerase II/histidine kinase"/>
    <property type="match status" value="1"/>
</dbReference>
<dbReference type="Pfam" id="PF07730">
    <property type="entry name" value="HisKA_3"/>
    <property type="match status" value="1"/>
</dbReference>
<gene>
    <name evidence="11" type="ORF">FHS03_001233</name>
</gene>
<dbReference type="GO" id="GO:0005524">
    <property type="term" value="F:ATP binding"/>
    <property type="evidence" value="ECO:0007669"/>
    <property type="project" value="UniProtKB-KW"/>
</dbReference>
<proteinExistence type="predicted"/>
<dbReference type="Gene3D" id="1.20.5.1930">
    <property type="match status" value="1"/>
</dbReference>
<keyword evidence="5" id="KW-0547">Nucleotide-binding</keyword>
<evidence type="ECO:0000313" key="11">
    <source>
        <dbReference type="EMBL" id="MBB3118202.1"/>
    </source>
</evidence>
<dbReference type="InterPro" id="IPR011712">
    <property type="entry name" value="Sig_transdc_His_kin_sub3_dim/P"/>
</dbReference>
<dbReference type="EMBL" id="JACHXD010000003">
    <property type="protein sequence ID" value="MBB3118202.1"/>
    <property type="molecule type" value="Genomic_DNA"/>
</dbReference>
<feature type="domain" description="Signal transduction histidine kinase subgroup 3 dimerisation and phosphoacceptor" evidence="10">
    <location>
        <begin position="32"/>
        <end position="93"/>
    </location>
</feature>
<dbReference type="AlphaFoldDB" id="A0A7W5B7X7"/>
<dbReference type="GO" id="GO:0000155">
    <property type="term" value="F:phosphorelay sensor kinase activity"/>
    <property type="evidence" value="ECO:0007669"/>
    <property type="project" value="InterPro"/>
</dbReference>
<keyword evidence="12" id="KW-1185">Reference proteome</keyword>
<evidence type="ECO:0000313" key="12">
    <source>
        <dbReference type="Proteomes" id="UP000541535"/>
    </source>
</evidence>
<evidence type="ECO:0000259" key="10">
    <source>
        <dbReference type="Pfam" id="PF07730"/>
    </source>
</evidence>
<dbReference type="Pfam" id="PF02518">
    <property type="entry name" value="HATPase_c"/>
    <property type="match status" value="1"/>
</dbReference>
<evidence type="ECO:0000256" key="8">
    <source>
        <dbReference type="ARBA" id="ARBA00023012"/>
    </source>
</evidence>
<accession>A0A7W5B7X7</accession>
<keyword evidence="7" id="KW-0067">ATP-binding</keyword>
<evidence type="ECO:0000256" key="1">
    <source>
        <dbReference type="ARBA" id="ARBA00000085"/>
    </source>
</evidence>
<keyword evidence="3" id="KW-0597">Phosphoprotein</keyword>
<evidence type="ECO:0000256" key="7">
    <source>
        <dbReference type="ARBA" id="ARBA00022840"/>
    </source>
</evidence>
<dbReference type="RefSeq" id="WP_183440154.1">
    <property type="nucleotide sequence ID" value="NZ_JACHXD010000003.1"/>
</dbReference>
<evidence type="ECO:0000256" key="2">
    <source>
        <dbReference type="ARBA" id="ARBA00012438"/>
    </source>
</evidence>
<dbReference type="CDD" id="cd16917">
    <property type="entry name" value="HATPase_UhpB-NarQ-NarX-like"/>
    <property type="match status" value="1"/>
</dbReference>
<comment type="caution">
    <text evidence="11">The sequence shown here is derived from an EMBL/GenBank/DDBJ whole genome shotgun (WGS) entry which is preliminary data.</text>
</comment>
<dbReference type="InterPro" id="IPR003594">
    <property type="entry name" value="HATPase_dom"/>
</dbReference>
<dbReference type="PANTHER" id="PTHR24421:SF10">
    <property type="entry name" value="NITRATE_NITRITE SENSOR PROTEIN NARQ"/>
    <property type="match status" value="1"/>
</dbReference>
<dbReference type="Proteomes" id="UP000541535">
    <property type="component" value="Unassembled WGS sequence"/>
</dbReference>
<keyword evidence="4" id="KW-0808">Transferase</keyword>
<sequence>MSLPVHPLPPESADVAELRELLGHVYTCWDNEKRLLARQLHDSMGSSLTALTMHLGLLASKLPQEPALLDRAAQMKNLLHAIIDTNRQMQHKLWNDKLEFLGVRVALSELVEQFGQQHRLTARCSLPDDEPMCPRGHSVVLLRTLEEGLRNVLAHAQASEIDVIVDDNDEQIMLTVRDNGVGPQPAKDSDGATRYSLRALRERALYLGGSLNLLAATPGPGACLTVILPKPAPAV</sequence>
<dbReference type="EC" id="2.7.13.3" evidence="2"/>
<dbReference type="InterPro" id="IPR050482">
    <property type="entry name" value="Sensor_HK_TwoCompSys"/>
</dbReference>
<evidence type="ECO:0000256" key="5">
    <source>
        <dbReference type="ARBA" id="ARBA00022741"/>
    </source>
</evidence>
<dbReference type="PANTHER" id="PTHR24421">
    <property type="entry name" value="NITRATE/NITRITE SENSOR PROTEIN NARX-RELATED"/>
    <property type="match status" value="1"/>
</dbReference>
<evidence type="ECO:0000256" key="6">
    <source>
        <dbReference type="ARBA" id="ARBA00022777"/>
    </source>
</evidence>
<evidence type="ECO:0000256" key="4">
    <source>
        <dbReference type="ARBA" id="ARBA00022679"/>
    </source>
</evidence>
<protein>
    <recommendedName>
        <fullName evidence="2">histidine kinase</fullName>
        <ecNumber evidence="2">2.7.13.3</ecNumber>
    </recommendedName>
</protein>